<evidence type="ECO:0000256" key="8">
    <source>
        <dbReference type="ARBA" id="ARBA00022729"/>
    </source>
</evidence>
<evidence type="ECO:0000256" key="14">
    <source>
        <dbReference type="ARBA" id="ARBA00037042"/>
    </source>
</evidence>
<comment type="function">
    <text evidence="14">Protease with a carboxypeptidase B-like function involved in the C-terminal processing of the lysine and arginine residues from protein precursors. Promotes cell fusion and is involved in the programmed cell death.</text>
</comment>
<dbReference type="PANTHER" id="PTHR11802">
    <property type="entry name" value="SERINE PROTEASE FAMILY S10 SERINE CARBOXYPEPTIDASE"/>
    <property type="match status" value="1"/>
</dbReference>
<proteinExistence type="inferred from homology"/>
<dbReference type="InterPro" id="IPR029058">
    <property type="entry name" value="AB_hydrolase_fold"/>
</dbReference>
<dbReference type="PROSITE" id="PS00131">
    <property type="entry name" value="CARBOXYPEPT_SER_SER"/>
    <property type="match status" value="1"/>
</dbReference>
<feature type="transmembrane region" description="Helical" evidence="19">
    <location>
        <begin position="519"/>
        <end position="539"/>
    </location>
</feature>
<evidence type="ECO:0000256" key="6">
    <source>
        <dbReference type="ARBA" id="ARBA00022692"/>
    </source>
</evidence>
<keyword evidence="21" id="KW-1185">Reference proteome</keyword>
<protein>
    <recommendedName>
        <fullName evidence="17">Carboxypeptidase</fullName>
        <ecNumber evidence="17">3.4.16.-</ecNumber>
    </recommendedName>
</protein>
<feature type="region of interest" description="Disordered" evidence="18">
    <location>
        <begin position="482"/>
        <end position="512"/>
    </location>
</feature>
<keyword evidence="10 19" id="KW-1133">Transmembrane helix</keyword>
<evidence type="ECO:0000256" key="13">
    <source>
        <dbReference type="ARBA" id="ARBA00023180"/>
    </source>
</evidence>
<keyword evidence="7" id="KW-0053">Apoptosis</keyword>
<reference evidence="20" key="1">
    <citation type="submission" date="2023-03" db="EMBL/GenBank/DDBJ databases">
        <title>Mating type loci evolution in Malassezia.</title>
        <authorList>
            <person name="Coelho M.A."/>
        </authorList>
    </citation>
    <scope>NUCLEOTIDE SEQUENCE</scope>
    <source>
        <strain evidence="20">CBS 9431</strain>
    </source>
</reference>
<evidence type="ECO:0000256" key="4">
    <source>
        <dbReference type="ARBA" id="ARBA00022645"/>
    </source>
</evidence>
<dbReference type="AlphaFoldDB" id="A0AAF0J9Q3"/>
<keyword evidence="5 17" id="KW-0645">Protease</keyword>
<name>A0AAF0J9Q3_9BASI</name>
<dbReference type="SUPFAM" id="SSF53474">
    <property type="entry name" value="alpha/beta-Hydrolases"/>
    <property type="match status" value="1"/>
</dbReference>
<accession>A0AAF0J9Q3</accession>
<evidence type="ECO:0000256" key="2">
    <source>
        <dbReference type="ARBA" id="ARBA00004393"/>
    </source>
</evidence>
<dbReference type="FunFam" id="3.40.50.1820:FF:000121">
    <property type="entry name" value="Carboxypeptidase D"/>
    <property type="match status" value="1"/>
</dbReference>
<evidence type="ECO:0000256" key="19">
    <source>
        <dbReference type="SAM" id="Phobius"/>
    </source>
</evidence>
<evidence type="ECO:0000256" key="12">
    <source>
        <dbReference type="ARBA" id="ARBA00023136"/>
    </source>
</evidence>
<dbReference type="EC" id="3.4.16.-" evidence="17"/>
<dbReference type="Pfam" id="PF00450">
    <property type="entry name" value="Peptidase_S10"/>
    <property type="match status" value="1"/>
</dbReference>
<comment type="catalytic activity">
    <reaction evidence="16">
        <text>a monoacylglycerol + H2O = glycerol + a fatty acid + H(+)</text>
        <dbReference type="Rhea" id="RHEA:15245"/>
        <dbReference type="ChEBI" id="CHEBI:15377"/>
        <dbReference type="ChEBI" id="CHEBI:15378"/>
        <dbReference type="ChEBI" id="CHEBI:17408"/>
        <dbReference type="ChEBI" id="CHEBI:17754"/>
        <dbReference type="ChEBI" id="CHEBI:28868"/>
    </reaction>
</comment>
<sequence>MPLVPSGSFYVGRLPGLPPVENGREFQVLAGYLPAREAVGNGAPKDNAHLYFMLHRAMYKPKRRKLVIWLNGGPGCSSFDGSMMEIGAWRFEGDKLKWMLPGGSWNEYADVLYVDQPVGTGFSYVENRAYASDLPQVGREFVFFLKEFVKAFPEYARQQHSAPGPGGAVDVYIAGESYAGQYIPYITHALLETHDRMPVHLAGIAIGNGYMDPKSQAGSEVDLLLENRVWEKNGREHKEIMRQVDACNEALKKHAKPRLAYPACDAIMSRVLDISTHNVDGKPYCINSYDVRLVDTSPACGMNWPQELAQVYTYLRQGDVRTALHVDNMHKPEAWVECNSAVGSPIHAHAADSDASVTLLPDILQAGVQVLIFAGDKDVMCNYIGLKRMVDRLEWSGHKGLESAAQDWRINGELVGTWQSDRNLTYVRVNNASHMVGYDAPLQAHDMMLRFMDIDMNLASGTAALNTSTVGLDARILVPDRGKTHVPSHAAPPQAALETPRPSASTPKQQPAPGAKFDLLGNLFVIALIAAAVGACLWVRRRSRARPGQYHAVGQYVLGAENGRGPLRSPPRYPPTERVEMEPFALGDEDEELAK</sequence>
<gene>
    <name evidence="20" type="primary">KEX1</name>
    <name evidence="20" type="ORF">MJAP1_001982</name>
</gene>
<dbReference type="RefSeq" id="XP_060121909.1">
    <property type="nucleotide sequence ID" value="XM_060265926.1"/>
</dbReference>
<evidence type="ECO:0000256" key="10">
    <source>
        <dbReference type="ARBA" id="ARBA00022989"/>
    </source>
</evidence>
<dbReference type="GeneID" id="85225631"/>
<comment type="similarity">
    <text evidence="3 17">Belongs to the peptidase S10 family.</text>
</comment>
<keyword evidence="4 17" id="KW-0121">Carboxypeptidase</keyword>
<keyword evidence="6 19" id="KW-0812">Transmembrane</keyword>
<comment type="catalytic activity">
    <reaction evidence="15">
        <text>a diacylglycerol + H2O = a monoacylglycerol + a fatty acid + H(+)</text>
        <dbReference type="Rhea" id="RHEA:32731"/>
        <dbReference type="ChEBI" id="CHEBI:15377"/>
        <dbReference type="ChEBI" id="CHEBI:15378"/>
        <dbReference type="ChEBI" id="CHEBI:17408"/>
        <dbReference type="ChEBI" id="CHEBI:18035"/>
        <dbReference type="ChEBI" id="CHEBI:28868"/>
    </reaction>
</comment>
<dbReference type="PANTHER" id="PTHR11802:SF190">
    <property type="entry name" value="PHEROMONE-PROCESSING CARBOXYPEPTIDASE KEX1"/>
    <property type="match status" value="1"/>
</dbReference>
<evidence type="ECO:0000256" key="9">
    <source>
        <dbReference type="ARBA" id="ARBA00022801"/>
    </source>
</evidence>
<dbReference type="PRINTS" id="PR00724">
    <property type="entry name" value="CRBOXYPTASEC"/>
</dbReference>
<keyword evidence="12 19" id="KW-0472">Membrane</keyword>
<evidence type="ECO:0000256" key="17">
    <source>
        <dbReference type="RuleBase" id="RU361156"/>
    </source>
</evidence>
<evidence type="ECO:0000256" key="16">
    <source>
        <dbReference type="ARBA" id="ARBA00048461"/>
    </source>
</evidence>
<dbReference type="Gene3D" id="3.40.50.1820">
    <property type="entry name" value="alpha/beta hydrolase"/>
    <property type="match status" value="1"/>
</dbReference>
<evidence type="ECO:0000256" key="3">
    <source>
        <dbReference type="ARBA" id="ARBA00009431"/>
    </source>
</evidence>
<dbReference type="GO" id="GO:0006508">
    <property type="term" value="P:proteolysis"/>
    <property type="evidence" value="ECO:0007669"/>
    <property type="project" value="UniProtKB-KW"/>
</dbReference>
<keyword evidence="11" id="KW-0333">Golgi apparatus</keyword>
<dbReference type="Proteomes" id="UP001217754">
    <property type="component" value="Chromosome 3"/>
</dbReference>
<evidence type="ECO:0000256" key="15">
    <source>
        <dbReference type="ARBA" id="ARBA00047591"/>
    </source>
</evidence>
<evidence type="ECO:0000313" key="21">
    <source>
        <dbReference type="Proteomes" id="UP001217754"/>
    </source>
</evidence>
<dbReference type="GO" id="GO:0004185">
    <property type="term" value="F:serine-type carboxypeptidase activity"/>
    <property type="evidence" value="ECO:0007669"/>
    <property type="project" value="UniProtKB-UniRule"/>
</dbReference>
<dbReference type="InterPro" id="IPR001563">
    <property type="entry name" value="Peptidase_S10"/>
</dbReference>
<comment type="subcellular location">
    <subcellularLocation>
        <location evidence="2">Golgi apparatus</location>
        <location evidence="2">trans-Golgi network membrane</location>
        <topology evidence="2">Single-pass type I membrane protein</topology>
    </subcellularLocation>
</comment>
<feature type="region of interest" description="Disordered" evidence="18">
    <location>
        <begin position="561"/>
        <end position="595"/>
    </location>
</feature>
<keyword evidence="9 17" id="KW-0378">Hydrolase</keyword>
<dbReference type="GO" id="GO:0005802">
    <property type="term" value="C:trans-Golgi network"/>
    <property type="evidence" value="ECO:0007669"/>
    <property type="project" value="TreeGrafter"/>
</dbReference>
<comment type="catalytic activity">
    <reaction evidence="1">
        <text>Preferential release of a C-terminal arginine or lysine residue.</text>
        <dbReference type="EC" id="3.4.16.6"/>
    </reaction>
</comment>
<organism evidence="20 21">
    <name type="scientific">Malassezia japonica</name>
    <dbReference type="NCBI Taxonomy" id="223818"/>
    <lineage>
        <taxon>Eukaryota</taxon>
        <taxon>Fungi</taxon>
        <taxon>Dikarya</taxon>
        <taxon>Basidiomycota</taxon>
        <taxon>Ustilaginomycotina</taxon>
        <taxon>Malasseziomycetes</taxon>
        <taxon>Malasseziales</taxon>
        <taxon>Malasseziaceae</taxon>
        <taxon>Malassezia</taxon>
    </lineage>
</organism>
<evidence type="ECO:0000256" key="1">
    <source>
        <dbReference type="ARBA" id="ARBA00001003"/>
    </source>
</evidence>
<evidence type="ECO:0000256" key="5">
    <source>
        <dbReference type="ARBA" id="ARBA00022670"/>
    </source>
</evidence>
<dbReference type="GO" id="GO:0006915">
    <property type="term" value="P:apoptotic process"/>
    <property type="evidence" value="ECO:0007669"/>
    <property type="project" value="UniProtKB-KW"/>
</dbReference>
<evidence type="ECO:0000256" key="11">
    <source>
        <dbReference type="ARBA" id="ARBA00023034"/>
    </source>
</evidence>
<dbReference type="InterPro" id="IPR018202">
    <property type="entry name" value="Ser_caboxypep_ser_AS"/>
</dbReference>
<keyword evidence="13" id="KW-0325">Glycoprotein</keyword>
<dbReference type="EMBL" id="CP119960">
    <property type="protein sequence ID" value="WFD39012.1"/>
    <property type="molecule type" value="Genomic_DNA"/>
</dbReference>
<evidence type="ECO:0000256" key="18">
    <source>
        <dbReference type="SAM" id="MobiDB-lite"/>
    </source>
</evidence>
<keyword evidence="8" id="KW-0732">Signal</keyword>
<evidence type="ECO:0000313" key="20">
    <source>
        <dbReference type="EMBL" id="WFD39012.1"/>
    </source>
</evidence>
<evidence type="ECO:0000256" key="7">
    <source>
        <dbReference type="ARBA" id="ARBA00022703"/>
    </source>
</evidence>